<evidence type="ECO:0000313" key="2">
    <source>
        <dbReference type="Proteomes" id="UP000499080"/>
    </source>
</evidence>
<reference evidence="1 2" key="1">
    <citation type="journal article" date="2019" name="Sci. Rep.">
        <title>Orb-weaving spider Araneus ventricosus genome elucidates the spidroin gene catalogue.</title>
        <authorList>
            <person name="Kono N."/>
            <person name="Nakamura H."/>
            <person name="Ohtoshi R."/>
            <person name="Moran D.A.P."/>
            <person name="Shinohara A."/>
            <person name="Yoshida Y."/>
            <person name="Fujiwara M."/>
            <person name="Mori M."/>
            <person name="Tomita M."/>
            <person name="Arakawa K."/>
        </authorList>
    </citation>
    <scope>NUCLEOTIDE SEQUENCE [LARGE SCALE GENOMIC DNA]</scope>
</reference>
<dbReference type="Proteomes" id="UP000499080">
    <property type="component" value="Unassembled WGS sequence"/>
</dbReference>
<organism evidence="1 2">
    <name type="scientific">Araneus ventricosus</name>
    <name type="common">Orbweaver spider</name>
    <name type="synonym">Epeira ventricosa</name>
    <dbReference type="NCBI Taxonomy" id="182803"/>
    <lineage>
        <taxon>Eukaryota</taxon>
        <taxon>Metazoa</taxon>
        <taxon>Ecdysozoa</taxon>
        <taxon>Arthropoda</taxon>
        <taxon>Chelicerata</taxon>
        <taxon>Arachnida</taxon>
        <taxon>Araneae</taxon>
        <taxon>Araneomorphae</taxon>
        <taxon>Entelegynae</taxon>
        <taxon>Araneoidea</taxon>
        <taxon>Araneidae</taxon>
        <taxon>Araneus</taxon>
    </lineage>
</organism>
<dbReference type="EMBL" id="BGPR01211924">
    <property type="protein sequence ID" value="GBN43879.1"/>
    <property type="molecule type" value="Genomic_DNA"/>
</dbReference>
<comment type="caution">
    <text evidence="1">The sequence shown here is derived from an EMBL/GenBank/DDBJ whole genome shotgun (WGS) entry which is preliminary data.</text>
</comment>
<keyword evidence="2" id="KW-1185">Reference proteome</keyword>
<gene>
    <name evidence="1" type="ORF">AVEN_8607_1</name>
</gene>
<proteinExistence type="predicted"/>
<sequence>MVLEGDSIDIEVLVEEHSLELTTEEFLLFSPENSQT</sequence>
<dbReference type="AlphaFoldDB" id="A0A4Y2NYQ5"/>
<evidence type="ECO:0000313" key="1">
    <source>
        <dbReference type="EMBL" id="GBN43879.1"/>
    </source>
</evidence>
<protein>
    <submittedName>
        <fullName evidence="1">Uncharacterized protein</fullName>
    </submittedName>
</protein>
<name>A0A4Y2NYQ5_ARAVE</name>
<accession>A0A4Y2NYQ5</accession>
<feature type="non-terminal residue" evidence="1">
    <location>
        <position position="36"/>
    </location>
</feature>